<evidence type="ECO:0000313" key="2">
    <source>
        <dbReference type="Proteomes" id="UP000727407"/>
    </source>
</evidence>
<organism evidence="1 2">
    <name type="scientific">Clarias magur</name>
    <name type="common">Asian catfish</name>
    <name type="synonym">Macropteronotus magur</name>
    <dbReference type="NCBI Taxonomy" id="1594786"/>
    <lineage>
        <taxon>Eukaryota</taxon>
        <taxon>Metazoa</taxon>
        <taxon>Chordata</taxon>
        <taxon>Craniata</taxon>
        <taxon>Vertebrata</taxon>
        <taxon>Euteleostomi</taxon>
        <taxon>Actinopterygii</taxon>
        <taxon>Neopterygii</taxon>
        <taxon>Teleostei</taxon>
        <taxon>Ostariophysi</taxon>
        <taxon>Siluriformes</taxon>
        <taxon>Clariidae</taxon>
        <taxon>Clarias</taxon>
    </lineage>
</organism>
<keyword evidence="2" id="KW-1185">Reference proteome</keyword>
<dbReference type="Proteomes" id="UP000727407">
    <property type="component" value="Unassembled WGS sequence"/>
</dbReference>
<sequence length="83" mass="9890">MMMGLAWVILFKSGRPDLHQQPRQFTSICEPYSAVSRVTASEPLHLQWQQLETPTLYMPPKLRHIFHLPLSKLTQERWKYKLQ</sequence>
<comment type="caution">
    <text evidence="1">The sequence shown here is derived from an EMBL/GenBank/DDBJ whole genome shotgun (WGS) entry which is preliminary data.</text>
</comment>
<dbReference type="AlphaFoldDB" id="A0A8J4XA59"/>
<reference evidence="1" key="1">
    <citation type="submission" date="2020-07" db="EMBL/GenBank/DDBJ databases">
        <title>Clarias magur genome sequencing, assembly and annotation.</title>
        <authorList>
            <person name="Kushwaha B."/>
            <person name="Kumar R."/>
            <person name="Das P."/>
            <person name="Joshi C.G."/>
            <person name="Kumar D."/>
            <person name="Nagpure N.S."/>
            <person name="Pandey M."/>
            <person name="Agarwal S."/>
            <person name="Srivastava S."/>
            <person name="Singh M."/>
            <person name="Sahoo L."/>
            <person name="Jayasankar P."/>
            <person name="Meher P.K."/>
            <person name="Koringa P.G."/>
            <person name="Iquebal M.A."/>
            <person name="Das S.P."/>
            <person name="Bit A."/>
            <person name="Patnaik S."/>
            <person name="Patel N."/>
            <person name="Shah T.M."/>
            <person name="Hinsu A."/>
            <person name="Jena J.K."/>
        </authorList>
    </citation>
    <scope>NUCLEOTIDE SEQUENCE</scope>
    <source>
        <strain evidence="1">CIFAMagur01</strain>
        <tissue evidence="1">Testis</tissue>
    </source>
</reference>
<accession>A0A8J4XA59</accession>
<name>A0A8J4XA59_CLAMG</name>
<dbReference type="EMBL" id="QNUK01000022">
    <property type="protein sequence ID" value="KAF5907394.1"/>
    <property type="molecule type" value="Genomic_DNA"/>
</dbReference>
<gene>
    <name evidence="1" type="primary">psd</name>
    <name evidence="1" type="ORF">DAT39_002830</name>
</gene>
<protein>
    <submittedName>
        <fullName evidence="1">PH and SEC7 domain-containing protein 1-like</fullName>
    </submittedName>
</protein>
<proteinExistence type="predicted"/>
<evidence type="ECO:0000313" key="1">
    <source>
        <dbReference type="EMBL" id="KAF5907394.1"/>
    </source>
</evidence>